<evidence type="ECO:0000256" key="12">
    <source>
        <dbReference type="PROSITE-ProRule" id="PRU00723"/>
    </source>
</evidence>
<keyword evidence="4 12" id="KW-0479">Metal-binding</keyword>
<dbReference type="FunFam" id="1.20.58.1040:FF:000001">
    <property type="entry name" value="Glucan endo-1,3-beta-glucosidase 4"/>
    <property type="match status" value="1"/>
</dbReference>
<feature type="domain" description="C3H1-type" evidence="14">
    <location>
        <begin position="272"/>
        <end position="300"/>
    </location>
</feature>
<feature type="compositionally biased region" description="Low complexity" evidence="13">
    <location>
        <begin position="542"/>
        <end position="562"/>
    </location>
</feature>
<keyword evidence="16" id="KW-1185">Reference proteome</keyword>
<evidence type="ECO:0000256" key="5">
    <source>
        <dbReference type="ARBA" id="ARBA00022729"/>
    </source>
</evidence>
<evidence type="ECO:0000256" key="9">
    <source>
        <dbReference type="ARBA" id="ARBA00023136"/>
    </source>
</evidence>
<dbReference type="Proteomes" id="UP001055439">
    <property type="component" value="Chromosome 8"/>
</dbReference>
<feature type="zinc finger region" description="C3H1-type" evidence="12">
    <location>
        <begin position="473"/>
        <end position="501"/>
    </location>
</feature>
<evidence type="ECO:0000256" key="11">
    <source>
        <dbReference type="ARBA" id="ARBA00023180"/>
    </source>
</evidence>
<feature type="zinc finger region" description="C3H1-type" evidence="12">
    <location>
        <begin position="162"/>
        <end position="190"/>
    </location>
</feature>
<evidence type="ECO:0000313" key="15">
    <source>
        <dbReference type="EMBL" id="URE22417.1"/>
    </source>
</evidence>
<evidence type="ECO:0000313" key="16">
    <source>
        <dbReference type="Proteomes" id="UP001055439"/>
    </source>
</evidence>
<dbReference type="GO" id="GO:0003729">
    <property type="term" value="F:mRNA binding"/>
    <property type="evidence" value="ECO:0007669"/>
    <property type="project" value="UniProtKB-ARBA"/>
</dbReference>
<evidence type="ECO:0000256" key="1">
    <source>
        <dbReference type="ARBA" id="ARBA00004609"/>
    </source>
</evidence>
<dbReference type="Gene3D" id="4.10.1000.10">
    <property type="entry name" value="Zinc finger, CCCH-type"/>
    <property type="match status" value="2"/>
</dbReference>
<feature type="domain" description="C3H1-type" evidence="14">
    <location>
        <begin position="473"/>
        <end position="501"/>
    </location>
</feature>
<keyword evidence="2" id="KW-1003">Cell membrane</keyword>
<keyword evidence="5" id="KW-0732">Signal</keyword>
<sequence>MSTCDGKFCEGSVSVTVTVSFAGPLTRSLDRAGVKRERKGEIEWLAVIPLLVCGEESVSLPPPLRPLDLAATLPGLCATLLRLVPGLFGDRRCRSLRWTSGGNGRSCGDDPVMAGDGWSTRAPARTVTEGPSLSSQPGTDEEAMWKRMRESDSMETGPYPERPGEPDCAYYIRTGLCRFGRTCKFNHPPNRILYYQVCRRTRSMIALMVAGMAVAAARIRGGYPERVGQPECQYYLKTGTCKFGAICKFHHPKEKAGIAGRVQLNILGYPLRPNEKECAYYIRTGECKFGSTCKFHHPQPSNAVVALRGSPVYPAVHSPTTPGQQTYPAEMTNWTLSRSSFIPSPRWQASSSYAQLILPQGVVQVPGWTSYSGQLGSSPESQRTTGTAQFYGPSQQGGAQGKFPSYRPGSAPMGLYAVPGENIFPERPGQPECQFYMKTGDCKFGAVCKFHHPKERLVPVPNCVLSPLGLPLRPGEPVCVFYSRYGICKFGPNCKFDHPMGTFTYGLSASSATGVPTAWHLLGSSLEPPTLAPPPSQGTANGSSGASRRISISESRHTATGNENEEAEGQAEVVATATVVVVVVVGMIRGSEKEVTWCVARSEAGAMALEAEMDQVCGSGDADCAPVQPNGLCYLPNTLPSHASYAFNSYYQRSNANPAACDFHGTATITILNPSYGSCTYPSSISRRLNKYTKHWWWRWWWAESSSGRFDGACYRHGCCFSFVPPAFASRVPLLRLTALLKD</sequence>
<dbReference type="SMART" id="SM00356">
    <property type="entry name" value="ZnF_C3H1"/>
    <property type="match status" value="5"/>
</dbReference>
<keyword evidence="9" id="KW-0472">Membrane</keyword>
<keyword evidence="6 12" id="KW-0863">Zinc-finger</keyword>
<evidence type="ECO:0000256" key="3">
    <source>
        <dbReference type="ARBA" id="ARBA00022622"/>
    </source>
</evidence>
<dbReference type="InterPro" id="IPR000571">
    <property type="entry name" value="Znf_CCCH"/>
</dbReference>
<feature type="domain" description="C3H1-type" evidence="14">
    <location>
        <begin position="427"/>
        <end position="455"/>
    </location>
</feature>
<dbReference type="GO" id="GO:0009506">
    <property type="term" value="C:plasmodesma"/>
    <property type="evidence" value="ECO:0007669"/>
    <property type="project" value="UniProtKB-ARBA"/>
</dbReference>
<feature type="region of interest" description="Disordered" evidence="13">
    <location>
        <begin position="373"/>
        <end position="403"/>
    </location>
</feature>
<dbReference type="InterPro" id="IPR012946">
    <property type="entry name" value="X8"/>
</dbReference>
<name>A0A9E7KKQ7_9LILI</name>
<keyword evidence="8" id="KW-0238">DNA-binding</keyword>
<evidence type="ECO:0000256" key="13">
    <source>
        <dbReference type="SAM" id="MobiDB-lite"/>
    </source>
</evidence>
<dbReference type="AlphaFoldDB" id="A0A9E7KKQ7"/>
<dbReference type="GO" id="GO:0098552">
    <property type="term" value="C:side of membrane"/>
    <property type="evidence" value="ECO:0007669"/>
    <property type="project" value="UniProtKB-KW"/>
</dbReference>
<dbReference type="GO" id="GO:0003677">
    <property type="term" value="F:DNA binding"/>
    <property type="evidence" value="ECO:0007669"/>
    <property type="project" value="UniProtKB-KW"/>
</dbReference>
<reference evidence="15" key="1">
    <citation type="submission" date="2022-05" db="EMBL/GenBank/DDBJ databases">
        <title>The Musa troglodytarum L. genome provides insights into the mechanism of non-climacteric behaviour and enrichment of carotenoids.</title>
        <authorList>
            <person name="Wang J."/>
        </authorList>
    </citation>
    <scope>NUCLEOTIDE SEQUENCE</scope>
    <source>
        <tissue evidence="15">Leaf</tissue>
    </source>
</reference>
<feature type="domain" description="C3H1-type" evidence="14">
    <location>
        <begin position="162"/>
        <end position="190"/>
    </location>
</feature>
<dbReference type="SMART" id="SM00768">
    <property type="entry name" value="X8"/>
    <property type="match status" value="1"/>
</dbReference>
<feature type="zinc finger region" description="C3H1-type" evidence="12">
    <location>
        <begin position="272"/>
        <end position="300"/>
    </location>
</feature>
<dbReference type="OrthoDB" id="410307at2759"/>
<feature type="region of interest" description="Disordered" evidence="13">
    <location>
        <begin position="119"/>
        <end position="143"/>
    </location>
</feature>
<feature type="compositionally biased region" description="Polar residues" evidence="13">
    <location>
        <begin position="129"/>
        <end position="138"/>
    </location>
</feature>
<feature type="compositionally biased region" description="Polar residues" evidence="13">
    <location>
        <begin position="373"/>
        <end position="397"/>
    </location>
</feature>
<evidence type="ECO:0000256" key="8">
    <source>
        <dbReference type="ARBA" id="ARBA00023125"/>
    </source>
</evidence>
<feature type="domain" description="C3H1-type" evidence="14">
    <location>
        <begin position="226"/>
        <end position="254"/>
    </location>
</feature>
<evidence type="ECO:0000259" key="14">
    <source>
        <dbReference type="PROSITE" id="PS50103"/>
    </source>
</evidence>
<feature type="zinc finger region" description="C3H1-type" evidence="12">
    <location>
        <begin position="226"/>
        <end position="254"/>
    </location>
</feature>
<keyword evidence="11" id="KW-0325">Glycoprotein</keyword>
<dbReference type="PANTHER" id="PTHR12506:SF18">
    <property type="entry name" value="ZINC FINGER CCCH DOMAIN-CONTAINING PROTEIN 33-RELATED"/>
    <property type="match status" value="1"/>
</dbReference>
<organism evidence="15 16">
    <name type="scientific">Musa troglodytarum</name>
    <name type="common">fe'i banana</name>
    <dbReference type="NCBI Taxonomy" id="320322"/>
    <lineage>
        <taxon>Eukaryota</taxon>
        <taxon>Viridiplantae</taxon>
        <taxon>Streptophyta</taxon>
        <taxon>Embryophyta</taxon>
        <taxon>Tracheophyta</taxon>
        <taxon>Spermatophyta</taxon>
        <taxon>Magnoliopsida</taxon>
        <taxon>Liliopsida</taxon>
        <taxon>Zingiberales</taxon>
        <taxon>Musaceae</taxon>
        <taxon>Musa</taxon>
    </lineage>
</organism>
<gene>
    <name evidence="15" type="ORF">MUK42_06867</name>
</gene>
<dbReference type="Gene3D" id="1.20.58.1040">
    <property type="match status" value="1"/>
</dbReference>
<keyword evidence="3" id="KW-0449">Lipoprotein</keyword>
<comment type="subcellular location">
    <subcellularLocation>
        <location evidence="1">Cell membrane</location>
        <topology evidence="1">Lipid-anchor</topology>
        <topology evidence="1">GPI-anchor</topology>
    </subcellularLocation>
</comment>
<dbReference type="EMBL" id="CP097510">
    <property type="protein sequence ID" value="URE22417.1"/>
    <property type="molecule type" value="Genomic_DNA"/>
</dbReference>
<dbReference type="SUPFAM" id="SSF90229">
    <property type="entry name" value="CCCH zinc finger"/>
    <property type="match status" value="5"/>
</dbReference>
<evidence type="ECO:0000256" key="7">
    <source>
        <dbReference type="ARBA" id="ARBA00022833"/>
    </source>
</evidence>
<dbReference type="InterPro" id="IPR036855">
    <property type="entry name" value="Znf_CCCH_sf"/>
</dbReference>
<evidence type="ECO:0000256" key="6">
    <source>
        <dbReference type="ARBA" id="ARBA00022771"/>
    </source>
</evidence>
<keyword evidence="3" id="KW-0336">GPI-anchor</keyword>
<dbReference type="PANTHER" id="PTHR12506">
    <property type="entry name" value="PROTEIN PHOSPHATASE RELATED"/>
    <property type="match status" value="1"/>
</dbReference>
<dbReference type="Pfam" id="PF00642">
    <property type="entry name" value="zf-CCCH"/>
    <property type="match status" value="5"/>
</dbReference>
<feature type="zinc finger region" description="C3H1-type" evidence="12">
    <location>
        <begin position="427"/>
        <end position="455"/>
    </location>
</feature>
<evidence type="ECO:0000256" key="2">
    <source>
        <dbReference type="ARBA" id="ARBA00022475"/>
    </source>
</evidence>
<keyword evidence="7 12" id="KW-0862">Zinc</keyword>
<keyword evidence="10" id="KW-1015">Disulfide bond</keyword>
<dbReference type="Pfam" id="PF07983">
    <property type="entry name" value="X8"/>
    <property type="match status" value="1"/>
</dbReference>
<accession>A0A9E7KKQ7</accession>
<proteinExistence type="predicted"/>
<protein>
    <submittedName>
        <fullName evidence="15">Zinc finger CCCH domain-containing protein</fullName>
    </submittedName>
</protein>
<evidence type="ECO:0000256" key="4">
    <source>
        <dbReference type="ARBA" id="ARBA00022723"/>
    </source>
</evidence>
<feature type="region of interest" description="Disordered" evidence="13">
    <location>
        <begin position="526"/>
        <end position="570"/>
    </location>
</feature>
<dbReference type="InterPro" id="IPR050974">
    <property type="entry name" value="Plant_ZF_CCCH"/>
</dbReference>
<dbReference type="PROSITE" id="PS50103">
    <property type="entry name" value="ZF_C3H1"/>
    <property type="match status" value="5"/>
</dbReference>
<dbReference type="GO" id="GO:0005886">
    <property type="term" value="C:plasma membrane"/>
    <property type="evidence" value="ECO:0007669"/>
    <property type="project" value="UniProtKB-SubCell"/>
</dbReference>
<dbReference type="Gene3D" id="2.30.30.1190">
    <property type="match status" value="1"/>
</dbReference>
<evidence type="ECO:0000256" key="10">
    <source>
        <dbReference type="ARBA" id="ARBA00023157"/>
    </source>
</evidence>
<dbReference type="GO" id="GO:0008270">
    <property type="term" value="F:zinc ion binding"/>
    <property type="evidence" value="ECO:0007669"/>
    <property type="project" value="UniProtKB-KW"/>
</dbReference>